<sequence length="67" mass="7358">MLVPQPPSAAPPTSQSQLPFYYLFSATEPDYLVHNFCGLLVSVRCKSDGAWILKGRGSRHCSMSTRG</sequence>
<dbReference type="EMBL" id="KN838617">
    <property type="protein sequence ID" value="KIK00857.1"/>
    <property type="molecule type" value="Genomic_DNA"/>
</dbReference>
<accession>A0A0C9XSW4</accession>
<gene>
    <name evidence="1" type="ORF">K443DRAFT_664188</name>
</gene>
<reference evidence="1 2" key="1">
    <citation type="submission" date="2014-04" db="EMBL/GenBank/DDBJ databases">
        <authorList>
            <consortium name="DOE Joint Genome Institute"/>
            <person name="Kuo A."/>
            <person name="Kohler A."/>
            <person name="Nagy L.G."/>
            <person name="Floudas D."/>
            <person name="Copeland A."/>
            <person name="Barry K.W."/>
            <person name="Cichocki N."/>
            <person name="Veneault-Fourrey C."/>
            <person name="LaButti K."/>
            <person name="Lindquist E.A."/>
            <person name="Lipzen A."/>
            <person name="Lundell T."/>
            <person name="Morin E."/>
            <person name="Murat C."/>
            <person name="Sun H."/>
            <person name="Tunlid A."/>
            <person name="Henrissat B."/>
            <person name="Grigoriev I.V."/>
            <person name="Hibbett D.S."/>
            <person name="Martin F."/>
            <person name="Nordberg H.P."/>
            <person name="Cantor M.N."/>
            <person name="Hua S.X."/>
        </authorList>
    </citation>
    <scope>NUCLEOTIDE SEQUENCE [LARGE SCALE GENOMIC DNA]</scope>
    <source>
        <strain evidence="1 2">LaAM-08-1</strain>
    </source>
</reference>
<reference evidence="2" key="2">
    <citation type="submission" date="2015-01" db="EMBL/GenBank/DDBJ databases">
        <title>Evolutionary Origins and Diversification of the Mycorrhizal Mutualists.</title>
        <authorList>
            <consortium name="DOE Joint Genome Institute"/>
            <consortium name="Mycorrhizal Genomics Consortium"/>
            <person name="Kohler A."/>
            <person name="Kuo A."/>
            <person name="Nagy L.G."/>
            <person name="Floudas D."/>
            <person name="Copeland A."/>
            <person name="Barry K.W."/>
            <person name="Cichocki N."/>
            <person name="Veneault-Fourrey C."/>
            <person name="LaButti K."/>
            <person name="Lindquist E.A."/>
            <person name="Lipzen A."/>
            <person name="Lundell T."/>
            <person name="Morin E."/>
            <person name="Murat C."/>
            <person name="Riley R."/>
            <person name="Ohm R."/>
            <person name="Sun H."/>
            <person name="Tunlid A."/>
            <person name="Henrissat B."/>
            <person name="Grigoriev I.V."/>
            <person name="Hibbett D.S."/>
            <person name="Martin F."/>
        </authorList>
    </citation>
    <scope>NUCLEOTIDE SEQUENCE [LARGE SCALE GENOMIC DNA]</scope>
    <source>
        <strain evidence="2">LaAM-08-1</strain>
    </source>
</reference>
<evidence type="ECO:0000313" key="1">
    <source>
        <dbReference type="EMBL" id="KIK00857.1"/>
    </source>
</evidence>
<keyword evidence="2" id="KW-1185">Reference proteome</keyword>
<dbReference type="Proteomes" id="UP000054477">
    <property type="component" value="Unassembled WGS sequence"/>
</dbReference>
<protein>
    <submittedName>
        <fullName evidence="1">Uncharacterized protein</fullName>
    </submittedName>
</protein>
<proteinExistence type="predicted"/>
<dbReference type="HOGENOM" id="CLU_186258_0_0_1"/>
<dbReference type="AlphaFoldDB" id="A0A0C9XSW4"/>
<evidence type="ECO:0000313" key="2">
    <source>
        <dbReference type="Proteomes" id="UP000054477"/>
    </source>
</evidence>
<name>A0A0C9XSW4_9AGAR</name>
<organism evidence="1 2">
    <name type="scientific">Laccaria amethystina LaAM-08-1</name>
    <dbReference type="NCBI Taxonomy" id="1095629"/>
    <lineage>
        <taxon>Eukaryota</taxon>
        <taxon>Fungi</taxon>
        <taxon>Dikarya</taxon>
        <taxon>Basidiomycota</taxon>
        <taxon>Agaricomycotina</taxon>
        <taxon>Agaricomycetes</taxon>
        <taxon>Agaricomycetidae</taxon>
        <taxon>Agaricales</taxon>
        <taxon>Agaricineae</taxon>
        <taxon>Hydnangiaceae</taxon>
        <taxon>Laccaria</taxon>
    </lineage>
</organism>